<feature type="transmembrane region" description="Helical" evidence="2">
    <location>
        <begin position="51"/>
        <end position="84"/>
    </location>
</feature>
<organism evidence="4 5">
    <name type="scientific">Rhodoferax ferrireducens</name>
    <dbReference type="NCBI Taxonomy" id="192843"/>
    <lineage>
        <taxon>Bacteria</taxon>
        <taxon>Pseudomonadati</taxon>
        <taxon>Pseudomonadota</taxon>
        <taxon>Betaproteobacteria</taxon>
        <taxon>Burkholderiales</taxon>
        <taxon>Comamonadaceae</taxon>
        <taxon>Rhodoferax</taxon>
    </lineage>
</organism>
<feature type="transmembrane region" description="Helical" evidence="2">
    <location>
        <begin position="203"/>
        <end position="228"/>
    </location>
</feature>
<feature type="domain" description="Fatty acid desaturase" evidence="3">
    <location>
        <begin position="71"/>
        <end position="312"/>
    </location>
</feature>
<comment type="caution">
    <text evidence="4">The sequence shown here is derived from an EMBL/GenBank/DDBJ whole genome shotgun (WGS) entry which is preliminary data.</text>
</comment>
<keyword evidence="2" id="KW-1133">Transmembrane helix</keyword>
<dbReference type="EMBL" id="JAVDXT010000002">
    <property type="protein sequence ID" value="MDR7377546.1"/>
    <property type="molecule type" value="Genomic_DNA"/>
</dbReference>
<dbReference type="PANTHER" id="PTHR19353">
    <property type="entry name" value="FATTY ACID DESATURASE 2"/>
    <property type="match status" value="1"/>
</dbReference>
<keyword evidence="2" id="KW-0472">Membrane</keyword>
<evidence type="ECO:0000256" key="1">
    <source>
        <dbReference type="SAM" id="MobiDB-lite"/>
    </source>
</evidence>
<evidence type="ECO:0000256" key="2">
    <source>
        <dbReference type="SAM" id="Phobius"/>
    </source>
</evidence>
<dbReference type="Pfam" id="PF00487">
    <property type="entry name" value="FA_desaturase"/>
    <property type="match status" value="1"/>
</dbReference>
<proteinExistence type="predicted"/>
<keyword evidence="2" id="KW-0812">Transmembrane</keyword>
<keyword evidence="5" id="KW-1185">Reference proteome</keyword>
<dbReference type="PANTHER" id="PTHR19353:SF19">
    <property type="entry name" value="DELTA(5) FATTY ACID DESATURASE C-RELATED"/>
    <property type="match status" value="1"/>
</dbReference>
<dbReference type="InterPro" id="IPR005804">
    <property type="entry name" value="FA_desaturase_dom"/>
</dbReference>
<dbReference type="InterPro" id="IPR012171">
    <property type="entry name" value="Fatty_acid_desaturase"/>
</dbReference>
<evidence type="ECO:0000313" key="4">
    <source>
        <dbReference type="EMBL" id="MDR7377546.1"/>
    </source>
</evidence>
<gene>
    <name evidence="4" type="ORF">J2X19_002225</name>
</gene>
<sequence>MPTPSNRYALRGDADLPQPDPAAAPWFSPSVDRKLLKQLMQRNDRHSLWNYGLWLALMLASGTAGVLAWGTWWCVPAFAVYGILYASSDHRAHELSHGTPFKTRGLNEMFYQLAGFMTLHEGHYWRWSHTRHHTHTLMVGRDAEIAVQQPVSVGGLLADLFFLKSGAAQIANIVRHAFGRISADGLHFIPVQEQPKVVRTSRIYLAIFVALAAACVLLHSVLPLMLVVGPRFYGGALTQLFNLTQHAGLAENVYDHRHSTRTFHTHAVFRFLYANMNYHLEHHMFPMVPYHALPQLHAAIRSECPAPATSLWDAYREILPALLQQVKQPGYAVVRPMSVASPE</sequence>
<evidence type="ECO:0000313" key="5">
    <source>
        <dbReference type="Proteomes" id="UP001180487"/>
    </source>
</evidence>
<dbReference type="Proteomes" id="UP001180487">
    <property type="component" value="Unassembled WGS sequence"/>
</dbReference>
<accession>A0ABU2C889</accession>
<evidence type="ECO:0000259" key="3">
    <source>
        <dbReference type="Pfam" id="PF00487"/>
    </source>
</evidence>
<feature type="region of interest" description="Disordered" evidence="1">
    <location>
        <begin position="1"/>
        <end position="23"/>
    </location>
</feature>
<reference evidence="4 5" key="1">
    <citation type="submission" date="2023-07" db="EMBL/GenBank/DDBJ databases">
        <title>Sorghum-associated microbial communities from plants grown in Nebraska, USA.</title>
        <authorList>
            <person name="Schachtman D."/>
        </authorList>
    </citation>
    <scope>NUCLEOTIDE SEQUENCE [LARGE SCALE GENOMIC DNA]</scope>
    <source>
        <strain evidence="4 5">BE313</strain>
    </source>
</reference>
<protein>
    <submittedName>
        <fullName evidence="4">Fatty acid desaturase</fullName>
    </submittedName>
</protein>
<dbReference type="RefSeq" id="WP_310373187.1">
    <property type="nucleotide sequence ID" value="NZ_JAVDXT010000002.1"/>
</dbReference>
<name>A0ABU2C889_9BURK</name>